<dbReference type="AlphaFoldDB" id="A3VGE6"/>
<dbReference type="STRING" id="314271.RB2654_13735"/>
<accession>A3VGE6</accession>
<dbReference type="RefSeq" id="WP_008332548.1">
    <property type="nucleotide sequence ID" value="NZ_CH902578.1"/>
</dbReference>
<gene>
    <name evidence="1" type="ORF">RB2654_13735</name>
</gene>
<dbReference type="HOGENOM" id="CLU_3045097_0_0_5"/>
<dbReference type="Proteomes" id="UP000002931">
    <property type="component" value="Unassembled WGS sequence"/>
</dbReference>
<organism evidence="1 2">
    <name type="scientific">Maritimibacter alkaliphilus HTCC2654</name>
    <dbReference type="NCBI Taxonomy" id="314271"/>
    <lineage>
        <taxon>Bacteria</taxon>
        <taxon>Pseudomonadati</taxon>
        <taxon>Pseudomonadota</taxon>
        <taxon>Alphaproteobacteria</taxon>
        <taxon>Rhodobacterales</taxon>
        <taxon>Roseobacteraceae</taxon>
        <taxon>Maritimibacter</taxon>
    </lineage>
</organism>
<proteinExistence type="predicted"/>
<protein>
    <submittedName>
        <fullName evidence="1">Uncharacterized protein</fullName>
    </submittedName>
</protein>
<evidence type="ECO:0000313" key="2">
    <source>
        <dbReference type="Proteomes" id="UP000002931"/>
    </source>
</evidence>
<sequence>MLGIMNHVIRTATGAEARRETGFEREHRIRNADRIKREEARDELRRRIYSKISL</sequence>
<keyword evidence="2" id="KW-1185">Reference proteome</keyword>
<reference evidence="1 2" key="1">
    <citation type="journal article" date="2010" name="J. Bacteriol.">
        <title>Genome sequences of Pelagibaca bermudensis HTCC2601T and Maritimibacter alkaliphilus HTCC2654T, the type strains of two marine Roseobacter genera.</title>
        <authorList>
            <person name="Thrash J.C."/>
            <person name="Cho J.C."/>
            <person name="Ferriera S."/>
            <person name="Johnson J."/>
            <person name="Vergin K.L."/>
            <person name="Giovannoni S.J."/>
        </authorList>
    </citation>
    <scope>NUCLEOTIDE SEQUENCE [LARGE SCALE GENOMIC DNA]</scope>
    <source>
        <strain evidence="1 2">HTCC2654</strain>
    </source>
</reference>
<evidence type="ECO:0000313" key="1">
    <source>
        <dbReference type="EMBL" id="EAQ12351.1"/>
    </source>
</evidence>
<dbReference type="EMBL" id="AAMT01000008">
    <property type="protein sequence ID" value="EAQ12351.1"/>
    <property type="molecule type" value="Genomic_DNA"/>
</dbReference>
<comment type="caution">
    <text evidence="1">The sequence shown here is derived from an EMBL/GenBank/DDBJ whole genome shotgun (WGS) entry which is preliminary data.</text>
</comment>
<name>A3VGE6_9RHOB</name>